<accession>A0AAV7U059</accession>
<reference evidence="1" key="1">
    <citation type="journal article" date="2022" name="bioRxiv">
        <title>Sequencing and chromosome-scale assembly of the giantPleurodeles waltlgenome.</title>
        <authorList>
            <person name="Brown T."/>
            <person name="Elewa A."/>
            <person name="Iarovenko S."/>
            <person name="Subramanian E."/>
            <person name="Araus A.J."/>
            <person name="Petzold A."/>
            <person name="Susuki M."/>
            <person name="Suzuki K.-i.T."/>
            <person name="Hayashi T."/>
            <person name="Toyoda A."/>
            <person name="Oliveira C."/>
            <person name="Osipova E."/>
            <person name="Leigh N.D."/>
            <person name="Simon A."/>
            <person name="Yun M.H."/>
        </authorList>
    </citation>
    <scope>NUCLEOTIDE SEQUENCE</scope>
    <source>
        <strain evidence="1">20211129_DDA</strain>
        <tissue evidence="1">Liver</tissue>
    </source>
</reference>
<proteinExistence type="predicted"/>
<evidence type="ECO:0000313" key="1">
    <source>
        <dbReference type="EMBL" id="KAJ1181796.1"/>
    </source>
</evidence>
<protein>
    <submittedName>
        <fullName evidence="1">Uncharacterized protein</fullName>
    </submittedName>
</protein>
<dbReference type="EMBL" id="JANPWB010000006">
    <property type="protein sequence ID" value="KAJ1181796.1"/>
    <property type="molecule type" value="Genomic_DNA"/>
</dbReference>
<evidence type="ECO:0000313" key="2">
    <source>
        <dbReference type="Proteomes" id="UP001066276"/>
    </source>
</evidence>
<name>A0AAV7U059_PLEWA</name>
<dbReference type="AlphaFoldDB" id="A0AAV7U059"/>
<feature type="non-terminal residue" evidence="1">
    <location>
        <position position="71"/>
    </location>
</feature>
<keyword evidence="2" id="KW-1185">Reference proteome</keyword>
<feature type="non-terminal residue" evidence="1">
    <location>
        <position position="1"/>
    </location>
</feature>
<comment type="caution">
    <text evidence="1">The sequence shown here is derived from an EMBL/GenBank/DDBJ whole genome shotgun (WGS) entry which is preliminary data.</text>
</comment>
<dbReference type="Proteomes" id="UP001066276">
    <property type="component" value="Chromosome 3_2"/>
</dbReference>
<organism evidence="1 2">
    <name type="scientific">Pleurodeles waltl</name>
    <name type="common">Iberian ribbed newt</name>
    <dbReference type="NCBI Taxonomy" id="8319"/>
    <lineage>
        <taxon>Eukaryota</taxon>
        <taxon>Metazoa</taxon>
        <taxon>Chordata</taxon>
        <taxon>Craniata</taxon>
        <taxon>Vertebrata</taxon>
        <taxon>Euteleostomi</taxon>
        <taxon>Amphibia</taxon>
        <taxon>Batrachia</taxon>
        <taxon>Caudata</taxon>
        <taxon>Salamandroidea</taxon>
        <taxon>Salamandridae</taxon>
        <taxon>Pleurodelinae</taxon>
        <taxon>Pleurodeles</taxon>
    </lineage>
</organism>
<gene>
    <name evidence="1" type="ORF">NDU88_006995</name>
</gene>
<sequence length="71" mass="8047">VQHRLQRRFWSHLRMASSLTHFTCFLRIEANEKGCSPEPLESAVHQGEPKVCDTEVQCMVSEVLHEAGLGV</sequence>